<keyword evidence="3" id="KW-1185">Reference proteome</keyword>
<name>A4S9Q1_OSTLU</name>
<organism evidence="2 3">
    <name type="scientific">Ostreococcus lucimarinus (strain CCE9901)</name>
    <dbReference type="NCBI Taxonomy" id="436017"/>
    <lineage>
        <taxon>Eukaryota</taxon>
        <taxon>Viridiplantae</taxon>
        <taxon>Chlorophyta</taxon>
        <taxon>Mamiellophyceae</taxon>
        <taxon>Mamiellales</taxon>
        <taxon>Bathycoccaceae</taxon>
        <taxon>Ostreococcus</taxon>
    </lineage>
</organism>
<feature type="region of interest" description="Disordered" evidence="1">
    <location>
        <begin position="25"/>
        <end position="49"/>
    </location>
</feature>
<evidence type="ECO:0000313" key="3">
    <source>
        <dbReference type="Proteomes" id="UP000001568"/>
    </source>
</evidence>
<dbReference type="Gramene" id="ABP00526">
    <property type="protein sequence ID" value="ABP00526"/>
    <property type="gene ID" value="OSTLU_28276"/>
</dbReference>
<accession>A4S9Q1</accession>
<dbReference type="AlphaFoldDB" id="A4S9Q1"/>
<evidence type="ECO:0000313" key="2">
    <source>
        <dbReference type="EMBL" id="ABP00526.1"/>
    </source>
</evidence>
<feature type="compositionally biased region" description="Basic and acidic residues" evidence="1">
    <location>
        <begin position="39"/>
        <end position="49"/>
    </location>
</feature>
<dbReference type="Proteomes" id="UP000001568">
    <property type="component" value="Chromosome 17"/>
</dbReference>
<evidence type="ECO:0000256" key="1">
    <source>
        <dbReference type="SAM" id="MobiDB-lite"/>
    </source>
</evidence>
<dbReference type="EMBL" id="CP000597">
    <property type="protein sequence ID" value="ABP00526.1"/>
    <property type="molecule type" value="Genomic_DNA"/>
</dbReference>
<protein>
    <submittedName>
        <fullName evidence="2">Uncharacterized protein</fullName>
    </submittedName>
</protein>
<sequence length="49" mass="5633">MSGLNVFTRGKQRINIARNQLRDRTRSFDSTGRPIVLASRERGKETLTE</sequence>
<dbReference type="GeneID" id="5006165"/>
<proteinExistence type="predicted"/>
<dbReference type="HOGENOM" id="CLU_3145067_0_0_1"/>
<dbReference type="KEGG" id="olu:OSTLU_28276"/>
<reference evidence="2 3" key="1">
    <citation type="journal article" date="2007" name="Proc. Natl. Acad. Sci. U.S.A.">
        <title>The tiny eukaryote Ostreococcus provides genomic insights into the paradox of plankton speciation.</title>
        <authorList>
            <person name="Palenik B."/>
            <person name="Grimwood J."/>
            <person name="Aerts A."/>
            <person name="Rouze P."/>
            <person name="Salamov A."/>
            <person name="Putnam N."/>
            <person name="Dupont C."/>
            <person name="Jorgensen R."/>
            <person name="Derelle E."/>
            <person name="Rombauts S."/>
            <person name="Zhou K."/>
            <person name="Otillar R."/>
            <person name="Merchant S.S."/>
            <person name="Podell S."/>
            <person name="Gaasterland T."/>
            <person name="Napoli C."/>
            <person name="Gendler K."/>
            <person name="Manuell A."/>
            <person name="Tai V."/>
            <person name="Vallon O."/>
            <person name="Piganeau G."/>
            <person name="Jancek S."/>
            <person name="Heijde M."/>
            <person name="Jabbari K."/>
            <person name="Bowler C."/>
            <person name="Lohr M."/>
            <person name="Robbens S."/>
            <person name="Werner G."/>
            <person name="Dubchak I."/>
            <person name="Pazour G.J."/>
            <person name="Ren Q."/>
            <person name="Paulsen I."/>
            <person name="Delwiche C."/>
            <person name="Schmutz J."/>
            <person name="Rokhsar D."/>
            <person name="Van de Peer Y."/>
            <person name="Moreau H."/>
            <person name="Grigoriev I.V."/>
        </authorList>
    </citation>
    <scope>NUCLEOTIDE SEQUENCE [LARGE SCALE GENOMIC DNA]</scope>
    <source>
        <strain evidence="2 3">CCE9901</strain>
    </source>
</reference>
<dbReference type="RefSeq" id="XP_001422209.1">
    <property type="nucleotide sequence ID" value="XM_001422172.1"/>
</dbReference>
<gene>
    <name evidence="2" type="ORF">OSTLU_28276</name>
</gene>